<organism evidence="1 2">
    <name type="scientific">Microthyrium microscopicum</name>
    <dbReference type="NCBI Taxonomy" id="703497"/>
    <lineage>
        <taxon>Eukaryota</taxon>
        <taxon>Fungi</taxon>
        <taxon>Dikarya</taxon>
        <taxon>Ascomycota</taxon>
        <taxon>Pezizomycotina</taxon>
        <taxon>Dothideomycetes</taxon>
        <taxon>Dothideomycetes incertae sedis</taxon>
        <taxon>Microthyriales</taxon>
        <taxon>Microthyriaceae</taxon>
        <taxon>Microthyrium</taxon>
    </lineage>
</organism>
<sequence>MSQSNLLNLQMEGTPGSWIVEDMLFDILTAYLPIVSPVTALEAAQEIDKLFPSHRAEIAGEERESPGSFLAEFWDLFFRVTSQISYATDGMDRAVQLIQALHGLPSETIQLQGDRSAELWSDLPYMSMAWSERFNQTTELKKQRNLIGLRALMMNEDIGGGHARALRSLQNSFECELDSPDDPVVMQGHLPIALVWLEVSTLKLWQCCKEEALQQEDSAITIWEGKKGFSTARFQFWLDRLIQKEMRQGLDEVYAEQVERVLRNMTKIMGDKAAGAI</sequence>
<evidence type="ECO:0000313" key="1">
    <source>
        <dbReference type="EMBL" id="KAF2666550.1"/>
    </source>
</evidence>
<name>A0A6A6U3R3_9PEZI</name>
<dbReference type="OrthoDB" id="3350591at2759"/>
<dbReference type="Proteomes" id="UP000799302">
    <property type="component" value="Unassembled WGS sequence"/>
</dbReference>
<dbReference type="Pfam" id="PF12311">
    <property type="entry name" value="DUF3632"/>
    <property type="match status" value="1"/>
</dbReference>
<proteinExistence type="predicted"/>
<dbReference type="AlphaFoldDB" id="A0A6A6U3R3"/>
<dbReference type="EMBL" id="MU004238">
    <property type="protein sequence ID" value="KAF2666550.1"/>
    <property type="molecule type" value="Genomic_DNA"/>
</dbReference>
<reference evidence="1" key="1">
    <citation type="journal article" date="2020" name="Stud. Mycol.">
        <title>101 Dothideomycetes genomes: a test case for predicting lifestyles and emergence of pathogens.</title>
        <authorList>
            <person name="Haridas S."/>
            <person name="Albert R."/>
            <person name="Binder M."/>
            <person name="Bloem J."/>
            <person name="Labutti K."/>
            <person name="Salamov A."/>
            <person name="Andreopoulos B."/>
            <person name="Baker S."/>
            <person name="Barry K."/>
            <person name="Bills G."/>
            <person name="Bluhm B."/>
            <person name="Cannon C."/>
            <person name="Castanera R."/>
            <person name="Culley D."/>
            <person name="Daum C."/>
            <person name="Ezra D."/>
            <person name="Gonzalez J."/>
            <person name="Henrissat B."/>
            <person name="Kuo A."/>
            <person name="Liang C."/>
            <person name="Lipzen A."/>
            <person name="Lutzoni F."/>
            <person name="Magnuson J."/>
            <person name="Mondo S."/>
            <person name="Nolan M."/>
            <person name="Ohm R."/>
            <person name="Pangilinan J."/>
            <person name="Park H.-J."/>
            <person name="Ramirez L."/>
            <person name="Alfaro M."/>
            <person name="Sun H."/>
            <person name="Tritt A."/>
            <person name="Yoshinaga Y."/>
            <person name="Zwiers L.-H."/>
            <person name="Turgeon B."/>
            <person name="Goodwin S."/>
            <person name="Spatafora J."/>
            <person name="Crous P."/>
            <person name="Grigoriev I."/>
        </authorList>
    </citation>
    <scope>NUCLEOTIDE SEQUENCE</scope>
    <source>
        <strain evidence="1">CBS 115976</strain>
    </source>
</reference>
<accession>A0A6A6U3R3</accession>
<dbReference type="PANTHER" id="PTHR38797">
    <property type="entry name" value="NUCLEAR PORE COMPLEX PROTEIN NUP85-RELATED"/>
    <property type="match status" value="1"/>
</dbReference>
<dbReference type="PANTHER" id="PTHR38797:SF4">
    <property type="entry name" value="NUCLEAR PORE COMPLEX PROTEIN NUP85"/>
    <property type="match status" value="1"/>
</dbReference>
<gene>
    <name evidence="1" type="ORF">BT63DRAFT_481054</name>
</gene>
<dbReference type="InterPro" id="IPR022085">
    <property type="entry name" value="OpdG"/>
</dbReference>
<keyword evidence="2" id="KW-1185">Reference proteome</keyword>
<evidence type="ECO:0000313" key="2">
    <source>
        <dbReference type="Proteomes" id="UP000799302"/>
    </source>
</evidence>
<protein>
    <submittedName>
        <fullName evidence="1">Uncharacterized protein</fullName>
    </submittedName>
</protein>
<dbReference type="InterPro" id="IPR053204">
    <property type="entry name" value="Oxopyrrolidines_Biosynth-assoc"/>
</dbReference>